<feature type="compositionally biased region" description="Low complexity" evidence="5">
    <location>
        <begin position="460"/>
        <end position="472"/>
    </location>
</feature>
<organism evidence="7 8">
    <name type="scientific">Chlorella ohadii</name>
    <dbReference type="NCBI Taxonomy" id="2649997"/>
    <lineage>
        <taxon>Eukaryota</taxon>
        <taxon>Viridiplantae</taxon>
        <taxon>Chlorophyta</taxon>
        <taxon>core chlorophytes</taxon>
        <taxon>Trebouxiophyceae</taxon>
        <taxon>Chlorellales</taxon>
        <taxon>Chlorellaceae</taxon>
        <taxon>Chlorella clade</taxon>
        <taxon>Chlorella</taxon>
    </lineage>
</organism>
<dbReference type="Proteomes" id="UP001205105">
    <property type="component" value="Unassembled WGS sequence"/>
</dbReference>
<keyword evidence="8" id="KW-1185">Reference proteome</keyword>
<dbReference type="AlphaFoldDB" id="A0AAD5H124"/>
<keyword evidence="2 4" id="KW-0863">Zinc-finger</keyword>
<dbReference type="PROSITE" id="PS50865">
    <property type="entry name" value="ZF_MYND_2"/>
    <property type="match status" value="1"/>
</dbReference>
<accession>A0AAD5H124</accession>
<evidence type="ECO:0000259" key="6">
    <source>
        <dbReference type="PROSITE" id="PS50865"/>
    </source>
</evidence>
<evidence type="ECO:0000313" key="8">
    <source>
        <dbReference type="Proteomes" id="UP001205105"/>
    </source>
</evidence>
<feature type="region of interest" description="Disordered" evidence="5">
    <location>
        <begin position="447"/>
        <end position="472"/>
    </location>
</feature>
<dbReference type="Pfam" id="PF01753">
    <property type="entry name" value="zf-MYND"/>
    <property type="match status" value="1"/>
</dbReference>
<dbReference type="SUPFAM" id="SSF144232">
    <property type="entry name" value="HIT/MYND zinc finger-like"/>
    <property type="match status" value="1"/>
</dbReference>
<proteinExistence type="predicted"/>
<comment type="caution">
    <text evidence="7">The sequence shown here is derived from an EMBL/GenBank/DDBJ whole genome shotgun (WGS) entry which is preliminary data.</text>
</comment>
<dbReference type="GO" id="GO:0008270">
    <property type="term" value="F:zinc ion binding"/>
    <property type="evidence" value="ECO:0007669"/>
    <property type="project" value="UniProtKB-KW"/>
</dbReference>
<gene>
    <name evidence="7" type="ORF">COHA_008962</name>
</gene>
<evidence type="ECO:0000313" key="7">
    <source>
        <dbReference type="EMBL" id="KAI7837168.1"/>
    </source>
</evidence>
<evidence type="ECO:0000256" key="5">
    <source>
        <dbReference type="SAM" id="MobiDB-lite"/>
    </source>
</evidence>
<evidence type="ECO:0000256" key="1">
    <source>
        <dbReference type="ARBA" id="ARBA00022723"/>
    </source>
</evidence>
<dbReference type="Gene3D" id="6.10.140.2220">
    <property type="match status" value="1"/>
</dbReference>
<sequence>MWRQEATDVAASVAALAASARSLVLPVDESQLLRLMERWYDAGTPALALKQSVWKGCLQRLPVQEAYRLTAALLIITEGLPAVALALRRQWAQAPGRRVAWPPAASNLAKFTSAGLDGVLCMVAEGLSSGSEAPSALARLLRSSTVRPELVVAALDALAQVVEPKADKGWAAPVVDTDDAATAWMMPASAVAWYKPFEAESERIQAMPGLQSRAARLAAGCVERYLQPGQPKQMTATELMQAFQMLFSPCVLPKSCPLLGVLGAGSDTGQLMATVQRRLEAALAQGLPSQSADAACHALHLAAFSAGGMLRLGAAAGLTYGLPQGQQEALPQAPDLLQQLSGSAPAAVRPRLVLQTVQLVRAVVATADAVLRQGLWPCTDGRPSSQAEAGRARELRTLAHFLHWLGHSAVAVQPAAQRLTAALAPVAEAWLVVQARLLQLHAAFPPGARGNHSGSGGRDSSGAATSTSGSSDSADVMHHFKASLAQCSVGLSSLVGDAAVAAGCLKGLCRSTGSDAGTAGQHPLLHTMLQLVTAASITAHLAAGMVQAGDEEAQWAQSELLGCEWGEAPALRAARQLHFALRGLSICFSGPWQLPRPRGGSPTAAALEAGGLLAPVLLEAAAAGAVLCSALPALPEAAADQASWDLDPGPRVVVLSDVAGAMSIATALARASSQAAAAAAAESELGRALRLFAELPNGGQTFMEAWKLTADICRDTGCWLVASGALDAALSWAAQPEAQRLLSGSLLAGVRLRNDPVVPGVHKALLAAVVELAPMPALLSPPASADVLLAAALLHVQLQLGMSGEPAQVAAWRLAMAAATRNSLPENIQLGVIAHRRDALKAGRGWAEEHSQALAADLLAQLKPAAERHTAAGTPAARELALERCRALGNRRCANLGCTNVLLLLGLGAGSSQQPARPRKCTGCRAVRFCSEVCNRAEWRMHKQACRQTAAAAAAAAATASAAAQEQHTEGDGQA</sequence>
<name>A0AAD5H124_9CHLO</name>
<keyword evidence="1" id="KW-0479">Metal-binding</keyword>
<dbReference type="EMBL" id="JADXDR010000161">
    <property type="protein sequence ID" value="KAI7837168.1"/>
    <property type="molecule type" value="Genomic_DNA"/>
</dbReference>
<dbReference type="InterPro" id="IPR002893">
    <property type="entry name" value="Znf_MYND"/>
</dbReference>
<evidence type="ECO:0000256" key="4">
    <source>
        <dbReference type="PROSITE-ProRule" id="PRU00134"/>
    </source>
</evidence>
<keyword evidence="3" id="KW-0862">Zinc</keyword>
<evidence type="ECO:0000256" key="2">
    <source>
        <dbReference type="ARBA" id="ARBA00022771"/>
    </source>
</evidence>
<evidence type="ECO:0000256" key="3">
    <source>
        <dbReference type="ARBA" id="ARBA00022833"/>
    </source>
</evidence>
<feature type="domain" description="MYND-type" evidence="6">
    <location>
        <begin position="893"/>
        <end position="946"/>
    </location>
</feature>
<reference evidence="7" key="1">
    <citation type="submission" date="2020-11" db="EMBL/GenBank/DDBJ databases">
        <title>Chlorella ohadii genome sequencing and assembly.</title>
        <authorList>
            <person name="Murik O."/>
            <person name="Treves H."/>
            <person name="Kedem I."/>
            <person name="Shotland Y."/>
            <person name="Kaplan A."/>
        </authorList>
    </citation>
    <scope>NUCLEOTIDE SEQUENCE</scope>
    <source>
        <strain evidence="7">1</strain>
    </source>
</reference>
<protein>
    <recommendedName>
        <fullName evidence="6">MYND-type domain-containing protein</fullName>
    </recommendedName>
</protein>